<evidence type="ECO:0000313" key="2">
    <source>
        <dbReference type="Proteomes" id="UP000654367"/>
    </source>
</evidence>
<gene>
    <name evidence="1" type="ORF">GCM10009409_19460</name>
</gene>
<protein>
    <recommendedName>
        <fullName evidence="3">Fis family transcriptional regulator</fullName>
    </recommendedName>
</protein>
<dbReference type="RefSeq" id="WP_188919765.1">
    <property type="nucleotide sequence ID" value="NZ_BMQV01000017.1"/>
</dbReference>
<dbReference type="EMBL" id="BMQV01000017">
    <property type="protein sequence ID" value="GGP53333.1"/>
    <property type="molecule type" value="Genomic_DNA"/>
</dbReference>
<reference evidence="2" key="1">
    <citation type="journal article" date="2019" name="Int. J. Syst. Evol. Microbiol.">
        <title>The Global Catalogue of Microorganisms (GCM) 10K type strain sequencing project: providing services to taxonomists for standard genome sequencing and annotation.</title>
        <authorList>
            <consortium name="The Broad Institute Genomics Platform"/>
            <consortium name="The Broad Institute Genome Sequencing Center for Infectious Disease"/>
            <person name="Wu L."/>
            <person name="Ma J."/>
        </authorList>
    </citation>
    <scope>NUCLEOTIDE SEQUENCE [LARGE SCALE GENOMIC DNA]</scope>
    <source>
        <strain evidence="2">JCM 32304</strain>
    </source>
</reference>
<sequence>MRKSDKKIDNQLRLALTDVCENALELYSGFEWITHTVDYNAFPKSLRIVCVFDTEQQLRQFNHQGHKTALLAQIKRCLADGGIELNNLDKQVSFDSETACQQQHNGNWALRLKAAIINDKLH</sequence>
<organism evidence="1 2">
    <name type="scientific">Shewanella saliphila</name>
    <dbReference type="NCBI Taxonomy" id="2282698"/>
    <lineage>
        <taxon>Bacteria</taxon>
        <taxon>Pseudomonadati</taxon>
        <taxon>Pseudomonadota</taxon>
        <taxon>Gammaproteobacteria</taxon>
        <taxon>Alteromonadales</taxon>
        <taxon>Shewanellaceae</taxon>
        <taxon>Shewanella</taxon>
    </lineage>
</organism>
<name>A0ABQ2Q6L2_9GAMM</name>
<comment type="caution">
    <text evidence="1">The sequence shown here is derived from an EMBL/GenBank/DDBJ whole genome shotgun (WGS) entry which is preliminary data.</text>
</comment>
<keyword evidence="2" id="KW-1185">Reference proteome</keyword>
<evidence type="ECO:0008006" key="3">
    <source>
        <dbReference type="Google" id="ProtNLM"/>
    </source>
</evidence>
<evidence type="ECO:0000313" key="1">
    <source>
        <dbReference type="EMBL" id="GGP53333.1"/>
    </source>
</evidence>
<dbReference type="Proteomes" id="UP000654367">
    <property type="component" value="Unassembled WGS sequence"/>
</dbReference>
<proteinExistence type="predicted"/>
<accession>A0ABQ2Q6L2</accession>